<accession>A0A0M4T049</accession>
<dbReference type="OrthoDB" id="514460at2"/>
<evidence type="ECO:0000313" key="1">
    <source>
        <dbReference type="EMBL" id="ALF52258.1"/>
    </source>
</evidence>
<proteinExistence type="predicted"/>
<keyword evidence="2" id="KW-1185">Reference proteome</keyword>
<sequence>MGIRDDVIAYLSEHECTAPFVRKRLLLRVRTATVEALNPTGLYLDLFDPTLYTVDDTTDYIYLRLFPDYDQENDNIGDGGLRNTFSSPAVYAPSTVRRGFRATITDRRKIILDIIRQLAEISKSSSYTTFAPIKVIDFCLPEVGTVSFGGELGSVRWGEIRIDNLPGLTGRGYLRADWNFTFKQASLGLI</sequence>
<name>A0A0M4T049_9NOSO</name>
<dbReference type="Proteomes" id="UP000062645">
    <property type="component" value="Chromosome"/>
</dbReference>
<organism evidence="1 2">
    <name type="scientific">Nostoc piscinale CENA21</name>
    <dbReference type="NCBI Taxonomy" id="224013"/>
    <lineage>
        <taxon>Bacteria</taxon>
        <taxon>Bacillati</taxon>
        <taxon>Cyanobacteriota</taxon>
        <taxon>Cyanophyceae</taxon>
        <taxon>Nostocales</taxon>
        <taxon>Nostocaceae</taxon>
        <taxon>Nostoc</taxon>
    </lineage>
</organism>
<protein>
    <submittedName>
        <fullName evidence="1">Uncharacterized protein</fullName>
    </submittedName>
</protein>
<gene>
    <name evidence="1" type="ORF">ACX27_04340</name>
</gene>
<reference evidence="2" key="1">
    <citation type="submission" date="2015-07" db="EMBL/GenBank/DDBJ databases">
        <title>Genome Of Nitrogen-Fixing Cyanobacterium Nostoc piscinale CENA21 From Solimoes/Amazon River Floodplain Sediments And Comparative Genomics To Uncover Biosynthetic Natural Products Potential.</title>
        <authorList>
            <person name="Leao T.F."/>
            <person name="Leao P.N."/>
            <person name="Guimaraes P.I."/>
            <person name="de Melo A.G.C."/>
            <person name="Ramos R.T.J."/>
            <person name="Silva A."/>
            <person name="Fiore M.F."/>
            <person name="Schneider M.P.C."/>
        </authorList>
    </citation>
    <scope>NUCLEOTIDE SEQUENCE [LARGE SCALE GENOMIC DNA]</scope>
    <source>
        <strain evidence="2">CENA21</strain>
    </source>
</reference>
<dbReference type="EMBL" id="CP012036">
    <property type="protein sequence ID" value="ALF52258.1"/>
    <property type="molecule type" value="Genomic_DNA"/>
</dbReference>
<dbReference type="PATRIC" id="fig|224013.5.peg.1040"/>
<reference evidence="1 2" key="2">
    <citation type="journal article" date="2016" name="Genome Announc.">
        <title>Draft Genome Sequence of the N2-Fixing Cyanobacterium Nostoc piscinale CENA21, Isolated from the Brazilian Amazon Floodplain.</title>
        <authorList>
            <person name="Leao T."/>
            <person name="Guimaraes P.I."/>
            <person name="de Melo A.G."/>
            <person name="Ramos R.T."/>
            <person name="Leao P.N."/>
            <person name="Silva A."/>
            <person name="Fiore M.F."/>
            <person name="Schneider M.P."/>
        </authorList>
    </citation>
    <scope>NUCLEOTIDE SEQUENCE [LARGE SCALE GENOMIC DNA]</scope>
    <source>
        <strain evidence="1 2">CENA21</strain>
    </source>
</reference>
<evidence type="ECO:0000313" key="2">
    <source>
        <dbReference type="Proteomes" id="UP000062645"/>
    </source>
</evidence>
<dbReference type="KEGG" id="npz:ACX27_04340"/>
<dbReference type="RefSeq" id="WP_062288939.1">
    <property type="nucleotide sequence ID" value="NZ_CP012036.1"/>
</dbReference>
<dbReference type="AlphaFoldDB" id="A0A0M4T049"/>